<feature type="compositionally biased region" description="Basic residues" evidence="1">
    <location>
        <begin position="22"/>
        <end position="33"/>
    </location>
</feature>
<evidence type="ECO:0000256" key="1">
    <source>
        <dbReference type="SAM" id="MobiDB-lite"/>
    </source>
</evidence>
<feature type="region of interest" description="Disordered" evidence="1">
    <location>
        <begin position="1"/>
        <end position="33"/>
    </location>
</feature>
<sequence>MSAAERSTPKSRGSRQGGLGPRRGRRWNRWGRM</sequence>
<reference evidence="2" key="1">
    <citation type="submission" date="2018-02" db="EMBL/GenBank/DDBJ databases">
        <title>Rhizophora mucronata_Transcriptome.</title>
        <authorList>
            <person name="Meera S.P."/>
            <person name="Sreeshan A."/>
            <person name="Augustine A."/>
        </authorList>
    </citation>
    <scope>NUCLEOTIDE SEQUENCE</scope>
    <source>
        <tissue evidence="2">Leaf</tissue>
    </source>
</reference>
<dbReference type="AlphaFoldDB" id="A0A2P2M0W2"/>
<organism evidence="2">
    <name type="scientific">Rhizophora mucronata</name>
    <name type="common">Asiatic mangrove</name>
    <dbReference type="NCBI Taxonomy" id="61149"/>
    <lineage>
        <taxon>Eukaryota</taxon>
        <taxon>Viridiplantae</taxon>
        <taxon>Streptophyta</taxon>
        <taxon>Embryophyta</taxon>
        <taxon>Tracheophyta</taxon>
        <taxon>Spermatophyta</taxon>
        <taxon>Magnoliopsida</taxon>
        <taxon>eudicotyledons</taxon>
        <taxon>Gunneridae</taxon>
        <taxon>Pentapetalae</taxon>
        <taxon>rosids</taxon>
        <taxon>fabids</taxon>
        <taxon>Malpighiales</taxon>
        <taxon>Rhizophoraceae</taxon>
        <taxon>Rhizophora</taxon>
    </lineage>
</organism>
<protein>
    <submittedName>
        <fullName evidence="2">Uncharacterized protein</fullName>
    </submittedName>
</protein>
<accession>A0A2P2M0W2</accession>
<dbReference type="EMBL" id="GGEC01043356">
    <property type="protein sequence ID" value="MBX23840.1"/>
    <property type="molecule type" value="Transcribed_RNA"/>
</dbReference>
<proteinExistence type="predicted"/>
<name>A0A2P2M0W2_RHIMU</name>
<evidence type="ECO:0000313" key="2">
    <source>
        <dbReference type="EMBL" id="MBX23840.1"/>
    </source>
</evidence>